<evidence type="ECO:0000313" key="1">
    <source>
        <dbReference type="EMBL" id="KAK3232923.1"/>
    </source>
</evidence>
<proteinExistence type="predicted"/>
<name>A0AAE0BBK2_9CHLO</name>
<dbReference type="EMBL" id="LGRX02035851">
    <property type="protein sequence ID" value="KAK3232923.1"/>
    <property type="molecule type" value="Genomic_DNA"/>
</dbReference>
<dbReference type="AlphaFoldDB" id="A0AAE0BBK2"/>
<dbReference type="Proteomes" id="UP001190700">
    <property type="component" value="Unassembled WGS sequence"/>
</dbReference>
<gene>
    <name evidence="1" type="ORF">CYMTET_56758</name>
</gene>
<organism evidence="1 2">
    <name type="scientific">Cymbomonas tetramitiformis</name>
    <dbReference type="NCBI Taxonomy" id="36881"/>
    <lineage>
        <taxon>Eukaryota</taxon>
        <taxon>Viridiplantae</taxon>
        <taxon>Chlorophyta</taxon>
        <taxon>Pyramimonadophyceae</taxon>
        <taxon>Pyramimonadales</taxon>
        <taxon>Pyramimonadaceae</taxon>
        <taxon>Cymbomonas</taxon>
    </lineage>
</organism>
<keyword evidence="2" id="KW-1185">Reference proteome</keyword>
<reference evidence="1 2" key="1">
    <citation type="journal article" date="2015" name="Genome Biol. Evol.">
        <title>Comparative Genomics of a Bacterivorous Green Alga Reveals Evolutionary Causalities and Consequences of Phago-Mixotrophic Mode of Nutrition.</title>
        <authorList>
            <person name="Burns J.A."/>
            <person name="Paasch A."/>
            <person name="Narechania A."/>
            <person name="Kim E."/>
        </authorList>
    </citation>
    <scope>NUCLEOTIDE SEQUENCE [LARGE SCALE GENOMIC DNA]</scope>
    <source>
        <strain evidence="1 2">PLY_AMNH</strain>
    </source>
</reference>
<comment type="caution">
    <text evidence="1">The sequence shown here is derived from an EMBL/GenBank/DDBJ whole genome shotgun (WGS) entry which is preliminary data.</text>
</comment>
<evidence type="ECO:0000313" key="2">
    <source>
        <dbReference type="Proteomes" id="UP001190700"/>
    </source>
</evidence>
<accession>A0AAE0BBK2</accession>
<sequence length="240" mass="26101">MFRISASRASGVGLQSLGVGLREPRAWDSEPRAWDLEPRAWDSEPRVWDSEPRAWDITFGDRWRAPRHGAGSRSNTSGSCHVYSGHVPTEHVLSATINYHEDLGFEGPAEGRAAGRMLKGVDSIQVQVLEDAGQQVTERTWLPAWAVPRVHELVLGCSWSASRDSLRILRACTYTVVPFYTFGRPETGVGLLQQDVATSLQHIGASEGNSRAAGADKAALGDRLGRSERTAGSLAGIKGR</sequence>
<protein>
    <submittedName>
        <fullName evidence="1">Uncharacterized protein</fullName>
    </submittedName>
</protein>